<dbReference type="Gene3D" id="3.10.350.10">
    <property type="entry name" value="LysM domain"/>
    <property type="match status" value="1"/>
</dbReference>
<keyword evidence="5" id="KW-0862">Zinc</keyword>
<comment type="cofactor">
    <cofactor evidence="1">
        <name>Zn(2+)</name>
        <dbReference type="ChEBI" id="CHEBI:29105"/>
    </cofactor>
</comment>
<keyword evidence="3" id="KW-0645">Protease</keyword>
<dbReference type="PRINTS" id="PR00765">
    <property type="entry name" value="CRBOXYPTASEA"/>
</dbReference>
<dbReference type="SUPFAM" id="SSF54106">
    <property type="entry name" value="LysM domain"/>
    <property type="match status" value="1"/>
</dbReference>
<dbReference type="GO" id="GO:0005615">
    <property type="term" value="C:extracellular space"/>
    <property type="evidence" value="ECO:0007669"/>
    <property type="project" value="TreeGrafter"/>
</dbReference>
<protein>
    <submittedName>
        <fullName evidence="10">Peptidoglycan-binding protein</fullName>
    </submittedName>
</protein>
<dbReference type="GO" id="GO:0008270">
    <property type="term" value="F:zinc ion binding"/>
    <property type="evidence" value="ECO:0007669"/>
    <property type="project" value="InterPro"/>
</dbReference>
<keyword evidence="4" id="KW-0378">Hydrolase</keyword>
<feature type="domain" description="Peptidase M14" evidence="9">
    <location>
        <begin position="126"/>
        <end position="420"/>
    </location>
</feature>
<evidence type="ECO:0000256" key="4">
    <source>
        <dbReference type="ARBA" id="ARBA00022801"/>
    </source>
</evidence>
<dbReference type="InterPro" id="IPR036365">
    <property type="entry name" value="PGBD-like_sf"/>
</dbReference>
<dbReference type="PROSITE" id="PS52035">
    <property type="entry name" value="PEPTIDASE_M14"/>
    <property type="match status" value="1"/>
</dbReference>
<dbReference type="SUPFAM" id="SSF53187">
    <property type="entry name" value="Zn-dependent exopeptidases"/>
    <property type="match status" value="1"/>
</dbReference>
<comment type="similarity">
    <text evidence="2 7">Belongs to the peptidase M14 family.</text>
</comment>
<dbReference type="Gene3D" id="1.10.101.10">
    <property type="entry name" value="PGBD-like superfamily/PGBD"/>
    <property type="match status" value="1"/>
</dbReference>
<dbReference type="Pfam" id="PF00246">
    <property type="entry name" value="Peptidase_M14"/>
    <property type="match status" value="1"/>
</dbReference>
<dbReference type="AlphaFoldDB" id="A0A8J8ML76"/>
<dbReference type="GO" id="GO:0006508">
    <property type="term" value="P:proteolysis"/>
    <property type="evidence" value="ECO:0007669"/>
    <property type="project" value="UniProtKB-KW"/>
</dbReference>
<dbReference type="SMART" id="SM00631">
    <property type="entry name" value="Zn_pept"/>
    <property type="match status" value="1"/>
</dbReference>
<evidence type="ECO:0000259" key="9">
    <source>
        <dbReference type="PROSITE" id="PS52035"/>
    </source>
</evidence>
<dbReference type="Pfam" id="PF01476">
    <property type="entry name" value="LysM"/>
    <property type="match status" value="1"/>
</dbReference>
<evidence type="ECO:0000256" key="7">
    <source>
        <dbReference type="PROSITE-ProRule" id="PRU01379"/>
    </source>
</evidence>
<dbReference type="Gene3D" id="3.40.630.10">
    <property type="entry name" value="Zn peptidases"/>
    <property type="match status" value="1"/>
</dbReference>
<evidence type="ECO:0000259" key="8">
    <source>
        <dbReference type="PROSITE" id="PS51782"/>
    </source>
</evidence>
<sequence length="420" mass="47956">MHLDNLSKSRIREIQGLLNKLGYYTYIIDGILGNYSKNAIKNFQNDNNLNETGQLDAQTLNRIDQFIMGYVPYTIQKGDTLYNIANAFKTNVWRIIAANPGINPFMLEIGQSIIIPLNYQVVPTNVPYTYDIMENNILALKKRYPMMMYESIGESVDGRQLYHITIGNGSNHVIYNGTHHANEWITSPLLMKWLENFLEVYVRRGTIRGYNTEDIWNRATIHIVPMVNPDGVDLVINGATEYGKNKEQLIAWNFDSDDFDDWKSNIRGVDLNRNYNAGWQEYKDLEGEFGITGPGPYLFAGTAPESEPESFAMANLTRNIVTRLVLAYHTQGQVIFWQFRDLQPEVSVVIGDAFARASGYELASETLSQSLAGYKDWYIQDFRKPGYTIEAGLGENPLPLDQFDMMYENNEELLLLASII</sequence>
<dbReference type="InterPro" id="IPR034274">
    <property type="entry name" value="ENP1_M14_CPD"/>
</dbReference>
<reference evidence="10" key="1">
    <citation type="submission" date="2020-07" db="EMBL/GenBank/DDBJ databases">
        <title>Vallitalea pronyensis genome.</title>
        <authorList>
            <person name="Postec A."/>
        </authorList>
    </citation>
    <scope>NUCLEOTIDE SEQUENCE</scope>
    <source>
        <strain evidence="10">FatNI3</strain>
    </source>
</reference>
<evidence type="ECO:0000313" key="11">
    <source>
        <dbReference type="Proteomes" id="UP000683246"/>
    </source>
</evidence>
<evidence type="ECO:0000256" key="1">
    <source>
        <dbReference type="ARBA" id="ARBA00001947"/>
    </source>
</evidence>
<dbReference type="KEGG" id="vpy:HZI73_14060"/>
<dbReference type="InterPro" id="IPR000834">
    <property type="entry name" value="Peptidase_M14"/>
</dbReference>
<dbReference type="GO" id="GO:0004181">
    <property type="term" value="F:metallocarboxypeptidase activity"/>
    <property type="evidence" value="ECO:0007669"/>
    <property type="project" value="InterPro"/>
</dbReference>
<feature type="domain" description="LysM" evidence="8">
    <location>
        <begin position="71"/>
        <end position="115"/>
    </location>
</feature>
<keyword evidence="6" id="KW-0482">Metalloprotease</keyword>
<evidence type="ECO:0000256" key="6">
    <source>
        <dbReference type="ARBA" id="ARBA00023049"/>
    </source>
</evidence>
<dbReference type="Pfam" id="PF01471">
    <property type="entry name" value="PG_binding_1"/>
    <property type="match status" value="1"/>
</dbReference>
<dbReference type="EMBL" id="CP058649">
    <property type="protein sequence ID" value="QUI23343.1"/>
    <property type="molecule type" value="Genomic_DNA"/>
</dbReference>
<evidence type="ECO:0000256" key="2">
    <source>
        <dbReference type="ARBA" id="ARBA00005988"/>
    </source>
</evidence>
<dbReference type="PANTHER" id="PTHR11705">
    <property type="entry name" value="PROTEASE FAMILY M14 CARBOXYPEPTIDASE A,B"/>
    <property type="match status" value="1"/>
</dbReference>
<dbReference type="SUPFAM" id="SSF47090">
    <property type="entry name" value="PGBD-like"/>
    <property type="match status" value="1"/>
</dbReference>
<dbReference type="Proteomes" id="UP000683246">
    <property type="component" value="Chromosome"/>
</dbReference>
<dbReference type="PROSITE" id="PS51782">
    <property type="entry name" value="LYSM"/>
    <property type="match status" value="1"/>
</dbReference>
<comment type="caution">
    <text evidence="7">Lacks conserved residue(s) required for the propagation of feature annotation.</text>
</comment>
<evidence type="ECO:0000313" key="10">
    <source>
        <dbReference type="EMBL" id="QUI23343.1"/>
    </source>
</evidence>
<name>A0A8J8ML76_9FIRM</name>
<dbReference type="InterPro" id="IPR036366">
    <property type="entry name" value="PGBDSf"/>
</dbReference>
<organism evidence="10 11">
    <name type="scientific">Vallitalea pronyensis</name>
    <dbReference type="NCBI Taxonomy" id="1348613"/>
    <lineage>
        <taxon>Bacteria</taxon>
        <taxon>Bacillati</taxon>
        <taxon>Bacillota</taxon>
        <taxon>Clostridia</taxon>
        <taxon>Lachnospirales</taxon>
        <taxon>Vallitaleaceae</taxon>
        <taxon>Vallitalea</taxon>
    </lineage>
</organism>
<evidence type="ECO:0000256" key="3">
    <source>
        <dbReference type="ARBA" id="ARBA00022670"/>
    </source>
</evidence>
<evidence type="ECO:0000256" key="5">
    <source>
        <dbReference type="ARBA" id="ARBA00022833"/>
    </source>
</evidence>
<dbReference type="CDD" id="cd00118">
    <property type="entry name" value="LysM"/>
    <property type="match status" value="1"/>
</dbReference>
<proteinExistence type="inferred from homology"/>
<dbReference type="InterPro" id="IPR018392">
    <property type="entry name" value="LysM"/>
</dbReference>
<keyword evidence="11" id="KW-1185">Reference proteome</keyword>
<dbReference type="InterPro" id="IPR036779">
    <property type="entry name" value="LysM_dom_sf"/>
</dbReference>
<dbReference type="PANTHER" id="PTHR11705:SF143">
    <property type="entry name" value="SLL0236 PROTEIN"/>
    <property type="match status" value="1"/>
</dbReference>
<accession>A0A8J8ML76</accession>
<dbReference type="InterPro" id="IPR002477">
    <property type="entry name" value="Peptidoglycan-bd-like"/>
</dbReference>
<dbReference type="CDD" id="cd06229">
    <property type="entry name" value="M14_Endopeptidase_I"/>
    <property type="match status" value="1"/>
</dbReference>
<gene>
    <name evidence="10" type="ORF">HZI73_14060</name>
</gene>
<dbReference type="SMART" id="SM00257">
    <property type="entry name" value="LysM"/>
    <property type="match status" value="1"/>
</dbReference>